<dbReference type="Proteomes" id="UP000652761">
    <property type="component" value="Unassembled WGS sequence"/>
</dbReference>
<organism evidence="9 10">
    <name type="scientific">Colocasia esculenta</name>
    <name type="common">Wild taro</name>
    <name type="synonym">Arum esculentum</name>
    <dbReference type="NCBI Taxonomy" id="4460"/>
    <lineage>
        <taxon>Eukaryota</taxon>
        <taxon>Viridiplantae</taxon>
        <taxon>Streptophyta</taxon>
        <taxon>Embryophyta</taxon>
        <taxon>Tracheophyta</taxon>
        <taxon>Spermatophyta</taxon>
        <taxon>Magnoliopsida</taxon>
        <taxon>Liliopsida</taxon>
        <taxon>Araceae</taxon>
        <taxon>Aroideae</taxon>
        <taxon>Colocasieae</taxon>
        <taxon>Colocasia</taxon>
    </lineage>
</organism>
<keyword evidence="3 6" id="KW-0805">Transcription regulation</keyword>
<name>A0A843WKB3_COLES</name>
<gene>
    <name evidence="9" type="ORF">Taro_040954</name>
</gene>
<evidence type="ECO:0000313" key="9">
    <source>
        <dbReference type="EMBL" id="MQM08107.1"/>
    </source>
</evidence>
<dbReference type="OrthoDB" id="689823at2759"/>
<sequence length="234" mass="25491">MGRKMGFPSLFKASSGPPPSYCASYSVPSWPWPSCKHPRTQSFRAGGGPRDDVYKTVNSVYLDAAESWFTNSSEELASESLSTASEEEGSTGAGPSAEAVIRSLQSDGRGGGRLFFEPGATSSILEESKPGGFPFKDSVVMAMQSEDPYRDFRVSMEEVVTAHGVRDWDCLEELLDWYLRVNGKTTHGFIVGAFIDLLLELFSPSSSCSSPSSMSELDHADDEEDGKQRQAKRS</sequence>
<dbReference type="GO" id="GO:0005634">
    <property type="term" value="C:nucleus"/>
    <property type="evidence" value="ECO:0007669"/>
    <property type="project" value="UniProtKB-SubCell"/>
</dbReference>
<evidence type="ECO:0000259" key="8">
    <source>
        <dbReference type="PROSITE" id="PS51754"/>
    </source>
</evidence>
<dbReference type="Pfam" id="PF04844">
    <property type="entry name" value="Ovate"/>
    <property type="match status" value="1"/>
</dbReference>
<evidence type="ECO:0000256" key="4">
    <source>
        <dbReference type="ARBA" id="ARBA00023163"/>
    </source>
</evidence>
<dbReference type="EMBL" id="NMUH01004032">
    <property type="protein sequence ID" value="MQM08107.1"/>
    <property type="molecule type" value="Genomic_DNA"/>
</dbReference>
<dbReference type="GO" id="GO:0045892">
    <property type="term" value="P:negative regulation of DNA-templated transcription"/>
    <property type="evidence" value="ECO:0007669"/>
    <property type="project" value="UniProtKB-UniRule"/>
</dbReference>
<evidence type="ECO:0000256" key="1">
    <source>
        <dbReference type="ARBA" id="ARBA00004123"/>
    </source>
</evidence>
<keyword evidence="10" id="KW-1185">Reference proteome</keyword>
<feature type="domain" description="OVATE" evidence="8">
    <location>
        <begin position="141"/>
        <end position="200"/>
    </location>
</feature>
<dbReference type="NCBIfam" id="TIGR01568">
    <property type="entry name" value="A_thal_3678"/>
    <property type="match status" value="1"/>
</dbReference>
<reference evidence="9" key="1">
    <citation type="submission" date="2017-07" db="EMBL/GenBank/DDBJ databases">
        <title>Taro Niue Genome Assembly and Annotation.</title>
        <authorList>
            <person name="Atibalentja N."/>
            <person name="Keating K."/>
            <person name="Fields C.J."/>
        </authorList>
    </citation>
    <scope>NUCLEOTIDE SEQUENCE</scope>
    <source>
        <strain evidence="9">Niue_2</strain>
        <tissue evidence="9">Leaf</tissue>
    </source>
</reference>
<comment type="subcellular location">
    <subcellularLocation>
        <location evidence="1 6">Nucleus</location>
    </subcellularLocation>
</comment>
<dbReference type="InterPro" id="IPR006458">
    <property type="entry name" value="Ovate_C"/>
</dbReference>
<evidence type="ECO:0000256" key="3">
    <source>
        <dbReference type="ARBA" id="ARBA00023015"/>
    </source>
</evidence>
<dbReference type="PROSITE" id="PS51754">
    <property type="entry name" value="OVATE"/>
    <property type="match status" value="1"/>
</dbReference>
<dbReference type="PANTHER" id="PTHR33057">
    <property type="entry name" value="TRANSCRIPTION REPRESSOR OFP7-RELATED"/>
    <property type="match status" value="1"/>
</dbReference>
<keyword evidence="4 6" id="KW-0804">Transcription</keyword>
<evidence type="ECO:0000313" key="10">
    <source>
        <dbReference type="Proteomes" id="UP000652761"/>
    </source>
</evidence>
<dbReference type="InterPro" id="IPR038933">
    <property type="entry name" value="Ovate"/>
</dbReference>
<dbReference type="PANTHER" id="PTHR33057:SF26">
    <property type="entry name" value="TRANSCRIPTION REPRESSOR OFP13"/>
    <property type="match status" value="1"/>
</dbReference>
<feature type="region of interest" description="Disordered" evidence="7">
    <location>
        <begin position="205"/>
        <end position="234"/>
    </location>
</feature>
<evidence type="ECO:0000256" key="6">
    <source>
        <dbReference type="RuleBase" id="RU367028"/>
    </source>
</evidence>
<dbReference type="AlphaFoldDB" id="A0A843WKB3"/>
<feature type="compositionally biased region" description="Low complexity" evidence="7">
    <location>
        <begin position="205"/>
        <end position="215"/>
    </location>
</feature>
<comment type="function">
    <text evidence="6">Transcriptional repressor that regulates multiple aspects of plant growth and development.</text>
</comment>
<protein>
    <recommendedName>
        <fullName evidence="6">Transcription repressor</fullName>
    </recommendedName>
    <alternativeName>
        <fullName evidence="6">Ovate family protein</fullName>
    </alternativeName>
</protein>
<proteinExistence type="predicted"/>
<evidence type="ECO:0000256" key="2">
    <source>
        <dbReference type="ARBA" id="ARBA00022491"/>
    </source>
</evidence>
<keyword evidence="5 6" id="KW-0539">Nucleus</keyword>
<accession>A0A843WKB3</accession>
<evidence type="ECO:0000256" key="7">
    <source>
        <dbReference type="SAM" id="MobiDB-lite"/>
    </source>
</evidence>
<keyword evidence="2 6" id="KW-0678">Repressor</keyword>
<comment type="caution">
    <text evidence="9">The sequence shown here is derived from an EMBL/GenBank/DDBJ whole genome shotgun (WGS) entry which is preliminary data.</text>
</comment>
<evidence type="ECO:0000256" key="5">
    <source>
        <dbReference type="ARBA" id="ARBA00023242"/>
    </source>
</evidence>